<accession>A0ABW4X8K3</accession>
<dbReference type="EMBL" id="JBHUHP010000009">
    <property type="protein sequence ID" value="MFD2091732.1"/>
    <property type="molecule type" value="Genomic_DNA"/>
</dbReference>
<sequence length="277" mass="29274">MTARIVYTDLDGTMVGPRGSFWHTAGRELTADPAAALLALHRAGIPLVLVSGRTFEQVVEAARIFAADGAIAELGATIAWDGGRSTHRLTGDLPAEYGDRPPMDVMAELGVVERLIAEHPGRLEWHAPWHATHTTDALLRGRVDPLAVDAWLAERGAGWLTLKDNGAFPAPLRASTGTTLDPADGPPRIYHLMPRGISKGLSIAWDLRRRGIDPGDAVAIGDSVSDLDMAPAVERLWITANGAAVDGMAELLGAVPNVSVTAAPMGEGWAQAVRASL</sequence>
<dbReference type="Gene3D" id="3.40.50.1000">
    <property type="entry name" value="HAD superfamily/HAD-like"/>
    <property type="match status" value="1"/>
</dbReference>
<dbReference type="PANTHER" id="PTHR10000">
    <property type="entry name" value="PHOSPHOSERINE PHOSPHATASE"/>
    <property type="match status" value="1"/>
</dbReference>
<gene>
    <name evidence="1" type="ORF">ACFSHS_09115</name>
</gene>
<dbReference type="RefSeq" id="WP_376874296.1">
    <property type="nucleotide sequence ID" value="NZ_JBHUHP010000009.1"/>
</dbReference>
<protein>
    <submittedName>
        <fullName evidence="1">HAD family phosphatase</fullName>
    </submittedName>
</protein>
<dbReference type="InterPro" id="IPR036412">
    <property type="entry name" value="HAD-like_sf"/>
</dbReference>
<organism evidence="1 2">
    <name type="scientific">Blastococcus deserti</name>
    <dbReference type="NCBI Taxonomy" id="2259033"/>
    <lineage>
        <taxon>Bacteria</taxon>
        <taxon>Bacillati</taxon>
        <taxon>Actinomycetota</taxon>
        <taxon>Actinomycetes</taxon>
        <taxon>Geodermatophilales</taxon>
        <taxon>Geodermatophilaceae</taxon>
        <taxon>Blastococcus</taxon>
    </lineage>
</organism>
<dbReference type="SUPFAM" id="SSF56784">
    <property type="entry name" value="HAD-like"/>
    <property type="match status" value="1"/>
</dbReference>
<proteinExistence type="predicted"/>
<dbReference type="InterPro" id="IPR023214">
    <property type="entry name" value="HAD_sf"/>
</dbReference>
<dbReference type="Proteomes" id="UP001597402">
    <property type="component" value="Unassembled WGS sequence"/>
</dbReference>
<name>A0ABW4X8K3_9ACTN</name>
<keyword evidence="2" id="KW-1185">Reference proteome</keyword>
<evidence type="ECO:0000313" key="1">
    <source>
        <dbReference type="EMBL" id="MFD2091732.1"/>
    </source>
</evidence>
<comment type="caution">
    <text evidence="1">The sequence shown here is derived from an EMBL/GenBank/DDBJ whole genome shotgun (WGS) entry which is preliminary data.</text>
</comment>
<evidence type="ECO:0000313" key="2">
    <source>
        <dbReference type="Proteomes" id="UP001597402"/>
    </source>
</evidence>
<reference evidence="2" key="1">
    <citation type="journal article" date="2019" name="Int. J. Syst. Evol. Microbiol.">
        <title>The Global Catalogue of Microorganisms (GCM) 10K type strain sequencing project: providing services to taxonomists for standard genome sequencing and annotation.</title>
        <authorList>
            <consortium name="The Broad Institute Genomics Platform"/>
            <consortium name="The Broad Institute Genome Sequencing Center for Infectious Disease"/>
            <person name="Wu L."/>
            <person name="Ma J."/>
        </authorList>
    </citation>
    <scope>NUCLEOTIDE SEQUENCE [LARGE SCALE GENOMIC DNA]</scope>
    <source>
        <strain evidence="2">JCM 3338</strain>
    </source>
</reference>
<dbReference type="PANTHER" id="PTHR10000:SF8">
    <property type="entry name" value="HAD SUPERFAMILY HYDROLASE-LIKE, TYPE 3"/>
    <property type="match status" value="1"/>
</dbReference>